<keyword evidence="13" id="KW-0675">Receptor</keyword>
<keyword evidence="10" id="KW-0732">Signal</keyword>
<evidence type="ECO:0000256" key="10">
    <source>
        <dbReference type="SAM" id="SignalP"/>
    </source>
</evidence>
<comment type="caution">
    <text evidence="13">The sequence shown here is derived from an EMBL/GenBank/DDBJ whole genome shotgun (WGS) entry which is preliminary data.</text>
</comment>
<feature type="signal peptide" evidence="10">
    <location>
        <begin position="1"/>
        <end position="31"/>
    </location>
</feature>
<dbReference type="SUPFAM" id="SSF56935">
    <property type="entry name" value="Porins"/>
    <property type="match status" value="1"/>
</dbReference>
<dbReference type="Pfam" id="PF07715">
    <property type="entry name" value="Plug"/>
    <property type="match status" value="1"/>
</dbReference>
<dbReference type="InterPro" id="IPR036942">
    <property type="entry name" value="Beta-barrel_TonB_sf"/>
</dbReference>
<gene>
    <name evidence="13" type="ORF">HNQ52_002494</name>
</gene>
<comment type="subcellular location">
    <subcellularLocation>
        <location evidence="1 8">Cell outer membrane</location>
        <topology evidence="1 8">Multi-pass membrane protein</topology>
    </subcellularLocation>
</comment>
<dbReference type="Pfam" id="PF00593">
    <property type="entry name" value="TonB_dep_Rec_b-barrel"/>
    <property type="match status" value="1"/>
</dbReference>
<dbReference type="InterPro" id="IPR037066">
    <property type="entry name" value="Plug_dom_sf"/>
</dbReference>
<evidence type="ECO:0000256" key="4">
    <source>
        <dbReference type="ARBA" id="ARBA00022692"/>
    </source>
</evidence>
<keyword evidence="5 9" id="KW-0798">TonB box</keyword>
<feature type="domain" description="TonB-dependent receptor plug" evidence="12">
    <location>
        <begin position="83"/>
        <end position="196"/>
    </location>
</feature>
<dbReference type="CDD" id="cd01347">
    <property type="entry name" value="ligand_gated_channel"/>
    <property type="match status" value="1"/>
</dbReference>
<comment type="similarity">
    <text evidence="8 9">Belongs to the TonB-dependent receptor family.</text>
</comment>
<evidence type="ECO:0000313" key="13">
    <source>
        <dbReference type="EMBL" id="MBB5208944.1"/>
    </source>
</evidence>
<keyword evidence="2 8" id="KW-0813">Transport</keyword>
<dbReference type="InterPro" id="IPR000531">
    <property type="entry name" value="Beta-barrel_TonB"/>
</dbReference>
<feature type="domain" description="TonB-dependent receptor-like beta-barrel" evidence="11">
    <location>
        <begin position="434"/>
        <end position="906"/>
    </location>
</feature>
<evidence type="ECO:0000256" key="7">
    <source>
        <dbReference type="ARBA" id="ARBA00023237"/>
    </source>
</evidence>
<evidence type="ECO:0000259" key="12">
    <source>
        <dbReference type="Pfam" id="PF07715"/>
    </source>
</evidence>
<dbReference type="NCBIfam" id="TIGR01782">
    <property type="entry name" value="TonB-Xanth-Caul"/>
    <property type="match status" value="1"/>
</dbReference>
<evidence type="ECO:0000256" key="2">
    <source>
        <dbReference type="ARBA" id="ARBA00022448"/>
    </source>
</evidence>
<evidence type="ECO:0000259" key="11">
    <source>
        <dbReference type="Pfam" id="PF00593"/>
    </source>
</evidence>
<dbReference type="RefSeq" id="WP_343059356.1">
    <property type="nucleotide sequence ID" value="NZ_JACHHP010000004.1"/>
</dbReference>
<keyword evidence="7 8" id="KW-0998">Cell outer membrane</keyword>
<proteinExistence type="inferred from homology"/>
<dbReference type="Gene3D" id="2.170.130.10">
    <property type="entry name" value="TonB-dependent receptor, plug domain"/>
    <property type="match status" value="1"/>
</dbReference>
<dbReference type="PANTHER" id="PTHR40980:SF3">
    <property type="entry name" value="TONB-DEPENDENT RECEPTOR-LIKE BETA-BARREL DOMAIN-CONTAINING PROTEIN"/>
    <property type="match status" value="1"/>
</dbReference>
<keyword evidence="14" id="KW-1185">Reference proteome</keyword>
<dbReference type="InterPro" id="IPR012910">
    <property type="entry name" value="Plug_dom"/>
</dbReference>
<evidence type="ECO:0000256" key="5">
    <source>
        <dbReference type="ARBA" id="ARBA00023077"/>
    </source>
</evidence>
<keyword evidence="6 8" id="KW-0472">Membrane</keyword>
<evidence type="ECO:0000256" key="1">
    <source>
        <dbReference type="ARBA" id="ARBA00004571"/>
    </source>
</evidence>
<evidence type="ECO:0000256" key="9">
    <source>
        <dbReference type="RuleBase" id="RU003357"/>
    </source>
</evidence>
<evidence type="ECO:0000313" key="14">
    <source>
        <dbReference type="Proteomes" id="UP000521199"/>
    </source>
</evidence>
<dbReference type="EMBL" id="JACHHP010000004">
    <property type="protein sequence ID" value="MBB5208944.1"/>
    <property type="molecule type" value="Genomic_DNA"/>
</dbReference>
<protein>
    <submittedName>
        <fullName evidence="13">TonB-dependent receptor</fullName>
    </submittedName>
</protein>
<dbReference type="Gene3D" id="2.40.170.20">
    <property type="entry name" value="TonB-dependent receptor, beta-barrel domain"/>
    <property type="match status" value="1"/>
</dbReference>
<keyword evidence="3 8" id="KW-1134">Transmembrane beta strand</keyword>
<accession>A0A7W8G118</accession>
<dbReference type="GO" id="GO:0009279">
    <property type="term" value="C:cell outer membrane"/>
    <property type="evidence" value="ECO:0007669"/>
    <property type="project" value="UniProtKB-SubCell"/>
</dbReference>
<name>A0A7W8G118_9GAMM</name>
<dbReference type="PROSITE" id="PS52016">
    <property type="entry name" value="TONB_DEPENDENT_REC_3"/>
    <property type="match status" value="1"/>
</dbReference>
<keyword evidence="4 8" id="KW-0812">Transmembrane</keyword>
<sequence>MSTSIHRRSIAPALLSTAVAFALYGPSVLRAQSTPAPDAAALAQAAAAQVEDDPNTPQREDAETLDEVVVTYRASLERALDKKRESIGQIDAIIAEDIGKFPDLNLAESLQRIPGVSISRDAGEGRNISVRGLGPDFTRVRINGMEALTTAGGTDSSGGANRGRGFDFNVFASDLFNSLTVRKTASADVEEGSLGATVDLDTARPFDYDGFTFVTSAQAGYNDLSEDTDPRGAMLISNTFADGRIGALLSVAYTKRNLIEEGHSTVRWDNGASSGGFSPDSPFADALLPSTFHPRIPRYGILGHEQERLGVTASLQFEPTDTTLITFDGLYADFDATRSEDFLEAISFSRTGANGKPATVVRDGVVDANGNLVYGVFDNVDVRSESRYDELATTFKQFSLDVEQEMSDTFRLNALFGASESELDNPIQTTITLDRADTDGVIWDYRGDDRLPLIDYGFDVTNPANWEFANGLSEIRLRPQTATNKFETAGFDGEWDFSDALRFKGGVLWKKYTFESTERRRASETAVPGLPDGMTLADLTRFVSLYGTDVPAGTDTGWVIPDIDAFNDLLRIYSNEGAFALSDAVASVRGNNRSVIEESMGLFLQADFEMDLGAIPIAGNIGVRQVETEQTSTGFALVAGSPVLTTIERDYDDTLPSLNLTAQITDDFLIRFGAAKVMARPGLGNLTPGVTVNVSGGARTVNGGNPALDPFRAKTADLAFEWYYADEALLGIALFYKDIESFVQTSRETRPFSSSGLPASLLEGTGATVNDDFQFNIPLNTPGGELKGFEASWQTPFTFLPVDGFGAILNYTWVDSKIQYLTAAGAASLNTDLVGLSKNAYNATLYYENERFGARVSAAYRDDYLTTVPGRNNNDVEGTKNTLNVDLSASYRLNDNFELTFEGLNLTDEYNDQWVSSTGDRVNVYHHTGRQYMLGFRYKY</sequence>
<dbReference type="PANTHER" id="PTHR40980">
    <property type="entry name" value="PLUG DOMAIN-CONTAINING PROTEIN"/>
    <property type="match status" value="1"/>
</dbReference>
<reference evidence="13 14" key="1">
    <citation type="submission" date="2020-08" db="EMBL/GenBank/DDBJ databases">
        <title>Genomic Encyclopedia of Type Strains, Phase IV (KMG-IV): sequencing the most valuable type-strain genomes for metagenomic binning, comparative biology and taxonomic classification.</title>
        <authorList>
            <person name="Goeker M."/>
        </authorList>
    </citation>
    <scope>NUCLEOTIDE SEQUENCE [LARGE SCALE GENOMIC DNA]</scope>
    <source>
        <strain evidence="13 14">DSM 24163</strain>
    </source>
</reference>
<dbReference type="Proteomes" id="UP000521199">
    <property type="component" value="Unassembled WGS sequence"/>
</dbReference>
<evidence type="ECO:0000256" key="3">
    <source>
        <dbReference type="ARBA" id="ARBA00022452"/>
    </source>
</evidence>
<dbReference type="InterPro" id="IPR010104">
    <property type="entry name" value="TonB_rcpt_bac"/>
</dbReference>
<dbReference type="AlphaFoldDB" id="A0A7W8G118"/>
<organism evidence="13 14">
    <name type="scientific">Chiayiivirga flava</name>
    <dbReference type="NCBI Taxonomy" id="659595"/>
    <lineage>
        <taxon>Bacteria</taxon>
        <taxon>Pseudomonadati</taxon>
        <taxon>Pseudomonadota</taxon>
        <taxon>Gammaproteobacteria</taxon>
        <taxon>Lysobacterales</taxon>
        <taxon>Lysobacteraceae</taxon>
        <taxon>Chiayiivirga</taxon>
    </lineage>
</organism>
<dbReference type="InterPro" id="IPR039426">
    <property type="entry name" value="TonB-dep_rcpt-like"/>
</dbReference>
<evidence type="ECO:0000256" key="6">
    <source>
        <dbReference type="ARBA" id="ARBA00023136"/>
    </source>
</evidence>
<feature type="chain" id="PRO_5031296544" evidence="10">
    <location>
        <begin position="32"/>
        <end position="940"/>
    </location>
</feature>
<evidence type="ECO:0000256" key="8">
    <source>
        <dbReference type="PROSITE-ProRule" id="PRU01360"/>
    </source>
</evidence>